<dbReference type="RefSeq" id="WP_028726152.1">
    <property type="nucleotide sequence ID" value="NZ_AUAE01000008.1"/>
</dbReference>
<dbReference type="STRING" id="1203610.HMPREF1536_03165"/>
<dbReference type="Pfam" id="PF06580">
    <property type="entry name" value="His_kinase"/>
    <property type="match status" value="1"/>
</dbReference>
<feature type="transmembrane region" description="Helical" evidence="1">
    <location>
        <begin position="113"/>
        <end position="132"/>
    </location>
</feature>
<dbReference type="InterPro" id="IPR036890">
    <property type="entry name" value="HATPase_C_sf"/>
</dbReference>
<proteinExistence type="predicted"/>
<feature type="transmembrane region" description="Helical" evidence="1">
    <location>
        <begin position="82"/>
        <end position="107"/>
    </location>
</feature>
<keyword evidence="1" id="KW-1133">Transmembrane helix</keyword>
<dbReference type="GO" id="GO:0000155">
    <property type="term" value="F:phosphorelay sensor kinase activity"/>
    <property type="evidence" value="ECO:0007669"/>
    <property type="project" value="InterPro"/>
</dbReference>
<dbReference type="AlphaFoldDB" id="A0A0F5JDA4"/>
<keyword evidence="1" id="KW-0472">Membrane</keyword>
<feature type="transmembrane region" description="Helical" evidence="1">
    <location>
        <begin position="7"/>
        <end position="25"/>
    </location>
</feature>
<protein>
    <recommendedName>
        <fullName evidence="2">Signal transduction histidine kinase internal region domain-containing protein</fullName>
    </recommendedName>
</protein>
<keyword evidence="4" id="KW-1185">Reference proteome</keyword>
<dbReference type="InterPro" id="IPR050640">
    <property type="entry name" value="Bact_2-comp_sensor_kinase"/>
</dbReference>
<dbReference type="GO" id="GO:0016020">
    <property type="term" value="C:membrane"/>
    <property type="evidence" value="ECO:0007669"/>
    <property type="project" value="InterPro"/>
</dbReference>
<reference evidence="3 4" key="1">
    <citation type="submission" date="2013-04" db="EMBL/GenBank/DDBJ databases">
        <title>The Genome Sequence of Parabacteroides gordonii DSM 23371.</title>
        <authorList>
            <consortium name="The Broad Institute Genomics Platform"/>
            <person name="Earl A."/>
            <person name="Ward D."/>
            <person name="Feldgarden M."/>
            <person name="Gevers D."/>
            <person name="Martens E."/>
            <person name="Sakamoto M."/>
            <person name="Benno Y."/>
            <person name="Suzuki N."/>
            <person name="Matsunaga N."/>
            <person name="Koshihara K."/>
            <person name="Seki M."/>
            <person name="Komiya H."/>
            <person name="Walker B."/>
            <person name="Young S."/>
            <person name="Zeng Q."/>
            <person name="Gargeya S."/>
            <person name="Fitzgerald M."/>
            <person name="Haas B."/>
            <person name="Abouelleil A."/>
            <person name="Allen A.W."/>
            <person name="Alvarado L."/>
            <person name="Arachchi H.M."/>
            <person name="Berlin A.M."/>
            <person name="Chapman S.B."/>
            <person name="Gainer-Dewar J."/>
            <person name="Goldberg J."/>
            <person name="Griggs A."/>
            <person name="Gujja S."/>
            <person name="Hansen M."/>
            <person name="Howarth C."/>
            <person name="Imamovic A."/>
            <person name="Ireland A."/>
            <person name="Larimer J."/>
            <person name="McCowan C."/>
            <person name="Murphy C."/>
            <person name="Pearson M."/>
            <person name="Poon T.W."/>
            <person name="Priest M."/>
            <person name="Roberts A."/>
            <person name="Saif S."/>
            <person name="Shea T."/>
            <person name="Sisk P."/>
            <person name="Sykes S."/>
            <person name="Wortman J."/>
            <person name="Nusbaum C."/>
            <person name="Birren B."/>
        </authorList>
    </citation>
    <scope>NUCLEOTIDE SEQUENCE [LARGE SCALE GENOMIC DNA]</scope>
    <source>
        <strain evidence="3 4">MS-1</strain>
    </source>
</reference>
<dbReference type="Proteomes" id="UP000033035">
    <property type="component" value="Unassembled WGS sequence"/>
</dbReference>
<name>A0A0F5JDA4_9BACT</name>
<dbReference type="PANTHER" id="PTHR34220">
    <property type="entry name" value="SENSOR HISTIDINE KINASE YPDA"/>
    <property type="match status" value="1"/>
</dbReference>
<accession>A0A0F5JDA4</accession>
<sequence>MKIKYNILSPLLMTMLAICCLWIVTDMAYGVRMWELGASAWFDRIKALALIMINIILASLFFNSLATIFFDRNKENKLLPKIIEYFWVILFIIVTLNISLYVIIIFINETTYRWGEALLINATALPIFLFYYTSIRNTILNKHYTEKIIQLEKLKVDQLDAELKLLRSQYHPHFLFNALNTVYFQIDEENEAAIESIELLSDLLRYQLYDINTKVTIKQEVDYLQTYIQFQLLRMTERLKFESSFDMNLKDQKIHPLLFQPLLENAFKYVGGDYLIQVQMQQKDSTVHFMARNTIIPDTDKKEKSGIGIENLRKRLNLLYPGKHRLDITNDGTYFTVNLFIDLSE</sequence>
<dbReference type="Gene3D" id="3.30.565.10">
    <property type="entry name" value="Histidine kinase-like ATPase, C-terminal domain"/>
    <property type="match status" value="1"/>
</dbReference>
<evidence type="ECO:0000313" key="3">
    <source>
        <dbReference type="EMBL" id="KKB55693.1"/>
    </source>
</evidence>
<keyword evidence="1" id="KW-0812">Transmembrane</keyword>
<feature type="domain" description="Signal transduction histidine kinase internal region" evidence="2">
    <location>
        <begin position="161"/>
        <end position="239"/>
    </location>
</feature>
<dbReference type="PANTHER" id="PTHR34220:SF7">
    <property type="entry name" value="SENSOR HISTIDINE KINASE YPDA"/>
    <property type="match status" value="1"/>
</dbReference>
<organism evidence="3 4">
    <name type="scientific">Parabacteroides gordonii MS-1 = DSM 23371</name>
    <dbReference type="NCBI Taxonomy" id="1203610"/>
    <lineage>
        <taxon>Bacteria</taxon>
        <taxon>Pseudomonadati</taxon>
        <taxon>Bacteroidota</taxon>
        <taxon>Bacteroidia</taxon>
        <taxon>Bacteroidales</taxon>
        <taxon>Tannerellaceae</taxon>
        <taxon>Parabacteroides</taxon>
    </lineage>
</organism>
<evidence type="ECO:0000259" key="2">
    <source>
        <dbReference type="Pfam" id="PF06580"/>
    </source>
</evidence>
<feature type="transmembrane region" description="Helical" evidence="1">
    <location>
        <begin position="45"/>
        <end position="70"/>
    </location>
</feature>
<evidence type="ECO:0000256" key="1">
    <source>
        <dbReference type="SAM" id="Phobius"/>
    </source>
</evidence>
<dbReference type="EMBL" id="AQHW01000015">
    <property type="protein sequence ID" value="KKB55693.1"/>
    <property type="molecule type" value="Genomic_DNA"/>
</dbReference>
<comment type="caution">
    <text evidence="3">The sequence shown here is derived from an EMBL/GenBank/DDBJ whole genome shotgun (WGS) entry which is preliminary data.</text>
</comment>
<gene>
    <name evidence="3" type="ORF">HMPREF1536_03165</name>
</gene>
<dbReference type="PATRIC" id="fig|1203610.3.peg.3231"/>
<dbReference type="SUPFAM" id="SSF55874">
    <property type="entry name" value="ATPase domain of HSP90 chaperone/DNA topoisomerase II/histidine kinase"/>
    <property type="match status" value="1"/>
</dbReference>
<evidence type="ECO:0000313" key="4">
    <source>
        <dbReference type="Proteomes" id="UP000033035"/>
    </source>
</evidence>
<dbReference type="InterPro" id="IPR010559">
    <property type="entry name" value="Sig_transdc_His_kin_internal"/>
</dbReference>
<dbReference type="HOGENOM" id="CLU_020473_1_0_10"/>